<feature type="domain" description="TRSP" evidence="1">
    <location>
        <begin position="246"/>
        <end position="355"/>
    </location>
</feature>
<evidence type="ECO:0000259" key="1">
    <source>
        <dbReference type="Pfam" id="PF12500"/>
    </source>
</evidence>
<proteinExistence type="predicted"/>
<dbReference type="Gene3D" id="3.40.50.2020">
    <property type="match status" value="1"/>
</dbReference>
<organism evidence="3 4">
    <name type="scientific">Butyricicoccus pullicaecorum</name>
    <dbReference type="NCBI Taxonomy" id="501571"/>
    <lineage>
        <taxon>Bacteria</taxon>
        <taxon>Bacillati</taxon>
        <taxon>Bacillota</taxon>
        <taxon>Clostridia</taxon>
        <taxon>Eubacteriales</taxon>
        <taxon>Butyricicoccaceae</taxon>
        <taxon>Butyricicoccus</taxon>
    </lineage>
</organism>
<dbReference type="PIRSF" id="PIRSF020967">
    <property type="entry name" value="UCP020967"/>
    <property type="match status" value="1"/>
</dbReference>
<dbReference type="Pfam" id="PF12500">
    <property type="entry name" value="TRSP"/>
    <property type="match status" value="1"/>
</dbReference>
<evidence type="ECO:0000313" key="4">
    <source>
        <dbReference type="Proteomes" id="UP000195897"/>
    </source>
</evidence>
<comment type="caution">
    <text evidence="3">The sequence shown here is derived from an EMBL/GenBank/DDBJ whole genome shotgun (WGS) entry which is preliminary data.</text>
</comment>
<sequence length="369" mass="40776">MKFTVSDLVRASRRDNNTKRPYLLVNPAQGKHIPVEPHTALSVFGALGEQVRQAIPSGQSVLVIAFAETATAIGAAIAAALPGTVYFMQTTRENVPDTDYLYFSETHSHATEQRLCTRGLDEVLPKVQHIVFAEDEVTTGNTILHLIDALRARYDLAHITFGVASLLNGMTPESWEVYQSKGIWTRYLLATDNAKLSETAARFPADGDRFAVQSAHELQAEHAQAPGLVDPRCVCEAETYYSACGALARRVVQLIPEDATRVLVLGTEECMYPGLIAGGVLERVGHDVRFHATTRSPILTDAHPDYPLHARYELRSLYDADRVTYLYNLDAYDHVCIVTDAQNPDKGLDTLLAALERTGNRSVTVLEWR</sequence>
<dbReference type="SUPFAM" id="SSF53271">
    <property type="entry name" value="PRTase-like"/>
    <property type="match status" value="1"/>
</dbReference>
<protein>
    <recommendedName>
        <fullName evidence="5">TRSP domain C terminus to PRTase_2</fullName>
    </recommendedName>
</protein>
<dbReference type="RefSeq" id="WP_087373903.1">
    <property type="nucleotide sequence ID" value="NZ_NFKK01000015.1"/>
</dbReference>
<dbReference type="InterPro" id="IPR011214">
    <property type="entry name" value="UCP020967"/>
</dbReference>
<evidence type="ECO:0000259" key="2">
    <source>
        <dbReference type="Pfam" id="PF15609"/>
    </source>
</evidence>
<dbReference type="Pfam" id="PF15609">
    <property type="entry name" value="PRTase_2"/>
    <property type="match status" value="1"/>
</dbReference>
<dbReference type="InterPro" id="IPR022537">
    <property type="entry name" value="TRSP_dom"/>
</dbReference>
<evidence type="ECO:0000313" key="3">
    <source>
        <dbReference type="EMBL" id="OUP51928.1"/>
    </source>
</evidence>
<evidence type="ECO:0008006" key="5">
    <source>
        <dbReference type="Google" id="ProtNLM"/>
    </source>
</evidence>
<dbReference type="Proteomes" id="UP000195897">
    <property type="component" value="Unassembled WGS sequence"/>
</dbReference>
<accession>A0A1Y4L582</accession>
<reference evidence="4" key="1">
    <citation type="submission" date="2017-04" db="EMBL/GenBank/DDBJ databases">
        <title>Function of individual gut microbiota members based on whole genome sequencing of pure cultures obtained from chicken caecum.</title>
        <authorList>
            <person name="Medvecky M."/>
            <person name="Cejkova D."/>
            <person name="Polansky O."/>
            <person name="Karasova D."/>
            <person name="Kubasova T."/>
            <person name="Cizek A."/>
            <person name="Rychlik I."/>
        </authorList>
    </citation>
    <scope>NUCLEOTIDE SEQUENCE [LARGE SCALE GENOMIC DNA]</scope>
    <source>
        <strain evidence="4">An180</strain>
    </source>
</reference>
<dbReference type="AlphaFoldDB" id="A0A1Y4L582"/>
<feature type="domain" description="Orotate phosphoribosyltransferase-like" evidence="2">
    <location>
        <begin position="14"/>
        <end position="174"/>
    </location>
</feature>
<gene>
    <name evidence="3" type="ORF">B5F17_11215</name>
</gene>
<dbReference type="InterPro" id="IPR041688">
    <property type="entry name" value="PRTase_2"/>
</dbReference>
<dbReference type="InterPro" id="IPR029057">
    <property type="entry name" value="PRTase-like"/>
</dbReference>
<name>A0A1Y4L582_9FIRM</name>
<dbReference type="EMBL" id="NFKK01000015">
    <property type="protein sequence ID" value="OUP51928.1"/>
    <property type="molecule type" value="Genomic_DNA"/>
</dbReference>